<keyword evidence="2" id="KW-1185">Reference proteome</keyword>
<reference evidence="1 2" key="1">
    <citation type="submission" date="2016-09" db="EMBL/GenBank/DDBJ databases">
        <title>Genome sequence of Eubacterium angustum.</title>
        <authorList>
            <person name="Poehlein A."/>
            <person name="Daniel R."/>
        </authorList>
    </citation>
    <scope>NUCLEOTIDE SEQUENCE [LARGE SCALE GENOMIC DNA]</scope>
    <source>
        <strain evidence="1 2">DSM 1989</strain>
    </source>
</reference>
<dbReference type="OrthoDB" id="1888412at2"/>
<dbReference type="AlphaFoldDB" id="A0A1S1V493"/>
<accession>A0A1S1V493</accession>
<protein>
    <submittedName>
        <fullName evidence="1">Uncharacterized protein</fullName>
    </submittedName>
</protein>
<dbReference type="STRING" id="39480.EUAN_24350"/>
<comment type="caution">
    <text evidence="1">The sequence shown here is derived from an EMBL/GenBank/DDBJ whole genome shotgun (WGS) entry which is preliminary data.</text>
</comment>
<name>A0A1S1V493_9FIRM</name>
<dbReference type="Proteomes" id="UP000180254">
    <property type="component" value="Unassembled WGS sequence"/>
</dbReference>
<organism evidence="1 2">
    <name type="scientific">Andreesenia angusta</name>
    <dbReference type="NCBI Taxonomy" id="39480"/>
    <lineage>
        <taxon>Bacteria</taxon>
        <taxon>Bacillati</taxon>
        <taxon>Bacillota</taxon>
        <taxon>Tissierellia</taxon>
        <taxon>Tissierellales</taxon>
        <taxon>Gottschalkiaceae</taxon>
        <taxon>Andreesenia</taxon>
    </lineage>
</organism>
<dbReference type="EMBL" id="MKIE01000025">
    <property type="protein sequence ID" value="OHW61210.1"/>
    <property type="molecule type" value="Genomic_DNA"/>
</dbReference>
<evidence type="ECO:0000313" key="1">
    <source>
        <dbReference type="EMBL" id="OHW61210.1"/>
    </source>
</evidence>
<dbReference type="RefSeq" id="WP_084655935.1">
    <property type="nucleotide sequence ID" value="NZ_MKIE01000025.1"/>
</dbReference>
<sequence>MFTIGSPNYSVSSYKHIATQSLTLTPTISSIEGIYDLRNLNFLPDKAIVYDLAIGGTKINRASSEYRSFKLDSDSLWTRTAPYTWGAKIDVSANKALKNIWKIKLEGKVSDASKPFSLTPEIRFSYVYPILPN</sequence>
<gene>
    <name evidence="1" type="ORF">EUAN_24350</name>
</gene>
<proteinExistence type="predicted"/>
<evidence type="ECO:0000313" key="2">
    <source>
        <dbReference type="Proteomes" id="UP000180254"/>
    </source>
</evidence>